<gene>
    <name evidence="1" type="ORF">K1T71_000536</name>
</gene>
<reference evidence="1 2" key="1">
    <citation type="journal article" date="2021" name="Front. Genet.">
        <title>Chromosome-Level Genome Assembly Reveals Significant Gene Expansion in the Toll and IMD Signaling Pathways of Dendrolimus kikuchii.</title>
        <authorList>
            <person name="Zhou J."/>
            <person name="Wu P."/>
            <person name="Xiong Z."/>
            <person name="Liu N."/>
            <person name="Zhao N."/>
            <person name="Ji M."/>
            <person name="Qiu Y."/>
            <person name="Yang B."/>
        </authorList>
    </citation>
    <scope>NUCLEOTIDE SEQUENCE [LARGE SCALE GENOMIC DNA]</scope>
    <source>
        <strain evidence="1">Ann1</strain>
    </source>
</reference>
<keyword evidence="2" id="KW-1185">Reference proteome</keyword>
<protein>
    <submittedName>
        <fullName evidence="1">Uncharacterized protein</fullName>
    </submittedName>
</protein>
<evidence type="ECO:0000313" key="1">
    <source>
        <dbReference type="EMBL" id="KAJ0184113.1"/>
    </source>
</evidence>
<accession>A0ACC1DJI7</accession>
<evidence type="ECO:0000313" key="2">
    <source>
        <dbReference type="Proteomes" id="UP000824533"/>
    </source>
</evidence>
<name>A0ACC1DJI7_9NEOP</name>
<comment type="caution">
    <text evidence="1">The sequence shown here is derived from an EMBL/GenBank/DDBJ whole genome shotgun (WGS) entry which is preliminary data.</text>
</comment>
<organism evidence="1 2">
    <name type="scientific">Dendrolimus kikuchii</name>
    <dbReference type="NCBI Taxonomy" id="765133"/>
    <lineage>
        <taxon>Eukaryota</taxon>
        <taxon>Metazoa</taxon>
        <taxon>Ecdysozoa</taxon>
        <taxon>Arthropoda</taxon>
        <taxon>Hexapoda</taxon>
        <taxon>Insecta</taxon>
        <taxon>Pterygota</taxon>
        <taxon>Neoptera</taxon>
        <taxon>Endopterygota</taxon>
        <taxon>Lepidoptera</taxon>
        <taxon>Glossata</taxon>
        <taxon>Ditrysia</taxon>
        <taxon>Bombycoidea</taxon>
        <taxon>Lasiocampidae</taxon>
        <taxon>Dendrolimus</taxon>
    </lineage>
</organism>
<proteinExistence type="predicted"/>
<dbReference type="EMBL" id="CM034387">
    <property type="protein sequence ID" value="KAJ0184113.1"/>
    <property type="molecule type" value="Genomic_DNA"/>
</dbReference>
<sequence length="107" mass="11550">MDGILATRIQDGLVNFTFNFTFQGACGKINEGQIKMIFDTKQGIQEDGVNKFTFSLQLILAEAAPMSCAVAASQTSARVIVLPTVTGKTAKGLLRYRPNCSVTISFI</sequence>
<dbReference type="Proteomes" id="UP000824533">
    <property type="component" value="Linkage Group LG01"/>
</dbReference>